<reference evidence="3" key="1">
    <citation type="journal article" date="2020" name="Fungal Divers.">
        <title>Resolving the Mortierellaceae phylogeny through synthesis of multi-gene phylogenetics and phylogenomics.</title>
        <authorList>
            <person name="Vandepol N."/>
            <person name="Liber J."/>
            <person name="Desiro A."/>
            <person name="Na H."/>
            <person name="Kennedy M."/>
            <person name="Barry K."/>
            <person name="Grigoriev I.V."/>
            <person name="Miller A.N."/>
            <person name="O'Donnell K."/>
            <person name="Stajich J.E."/>
            <person name="Bonito G."/>
        </authorList>
    </citation>
    <scope>NUCLEOTIDE SEQUENCE</scope>
    <source>
        <strain evidence="3">REB-010B</strain>
    </source>
</reference>
<feature type="domain" description="Protein kinase" evidence="2">
    <location>
        <begin position="228"/>
        <end position="546"/>
    </location>
</feature>
<keyword evidence="4" id="KW-1185">Reference proteome</keyword>
<dbReference type="PANTHER" id="PTHR24347">
    <property type="entry name" value="SERINE/THREONINE-PROTEIN KINASE"/>
    <property type="match status" value="1"/>
</dbReference>
<dbReference type="AlphaFoldDB" id="A0A9P6RWL1"/>
<dbReference type="Pfam" id="PF00069">
    <property type="entry name" value="Pkinase"/>
    <property type="match status" value="1"/>
</dbReference>
<name>A0A9P6RWL1_9FUNG</name>
<evidence type="ECO:0000256" key="1">
    <source>
        <dbReference type="SAM" id="MobiDB-lite"/>
    </source>
</evidence>
<evidence type="ECO:0000313" key="3">
    <source>
        <dbReference type="EMBL" id="KAG0328319.1"/>
    </source>
</evidence>
<dbReference type="Gene3D" id="1.10.510.10">
    <property type="entry name" value="Transferase(Phosphotransferase) domain 1"/>
    <property type="match status" value="1"/>
</dbReference>
<dbReference type="InterPro" id="IPR000719">
    <property type="entry name" value="Prot_kinase_dom"/>
</dbReference>
<evidence type="ECO:0000313" key="4">
    <source>
        <dbReference type="Proteomes" id="UP000738325"/>
    </source>
</evidence>
<comment type="caution">
    <text evidence="3">The sequence shown here is derived from an EMBL/GenBank/DDBJ whole genome shotgun (WGS) entry which is preliminary data.</text>
</comment>
<organism evidence="3 4">
    <name type="scientific">Dissophora globulifera</name>
    <dbReference type="NCBI Taxonomy" id="979702"/>
    <lineage>
        <taxon>Eukaryota</taxon>
        <taxon>Fungi</taxon>
        <taxon>Fungi incertae sedis</taxon>
        <taxon>Mucoromycota</taxon>
        <taxon>Mortierellomycotina</taxon>
        <taxon>Mortierellomycetes</taxon>
        <taxon>Mortierellales</taxon>
        <taxon>Mortierellaceae</taxon>
        <taxon>Dissophora</taxon>
    </lineage>
</organism>
<proteinExistence type="predicted"/>
<dbReference type="SMART" id="SM00220">
    <property type="entry name" value="S_TKc"/>
    <property type="match status" value="1"/>
</dbReference>
<dbReference type="InterPro" id="IPR011009">
    <property type="entry name" value="Kinase-like_dom_sf"/>
</dbReference>
<feature type="region of interest" description="Disordered" evidence="1">
    <location>
        <begin position="29"/>
        <end position="81"/>
    </location>
</feature>
<protein>
    <recommendedName>
        <fullName evidence="2">Protein kinase domain-containing protein</fullName>
    </recommendedName>
</protein>
<accession>A0A9P6RWL1</accession>
<feature type="region of interest" description="Disordered" evidence="1">
    <location>
        <begin position="227"/>
        <end position="255"/>
    </location>
</feature>
<sequence length="589" mass="64182">MATASISTLSPDAKYSLVSSATPTLFLSAKSKAQTSTATPSATTSSSMAEQPSSSSALPSAPASTSDSTAVTETPSTSSCGASSAAVLGAVAATLTTTLMTTALNIADNNNNSSSNAAVGVSNATTATSVLQKSIVQQRRQPLGAPLRLTLQQHRHSQYPQPRSSYGSGHPLTQQIQGHTRSSSQAGYYHLLSPRISRRQTVQLASKLEDAMSSPLLKGQLMGGAASSIEISSQRKGKHGDIPEEREEEQQTASQPCCSDYVYTAPCEHHPSKGQTEYLVNDMFPKLEHDLSTIEFGIRISDFMPLAFKTVPVAGLAERELGLLNGLGHLPNVIQLEDSFVNDNGDTVLVLPMLRRFDCHAVNKNICSVRKAMRQILTGLAAVHAKNIVHLDINPSNLMMTHHKRDMVIIDFGLSMTVRREKDGSFPEQHIPVCGTTGYIAPEVIHPQFYGQHYDPTAADLYSLGIVLGEMLEPYIPDCDLHYFGSKFLGIENTNQTVNALKEFIAQDKAYPRVLIQAAGLLKNMLEENPKDRKSAQELLDTDPFLSVNPRTGAGATLELCDWMFRVQEIKYQRFMCQEQNGCEVYRYR</sequence>
<dbReference type="Proteomes" id="UP000738325">
    <property type="component" value="Unassembled WGS sequence"/>
</dbReference>
<feature type="compositionally biased region" description="Low complexity" evidence="1">
    <location>
        <begin position="29"/>
        <end position="72"/>
    </location>
</feature>
<evidence type="ECO:0000259" key="2">
    <source>
        <dbReference type="PROSITE" id="PS50011"/>
    </source>
</evidence>
<feature type="compositionally biased region" description="Polar residues" evidence="1">
    <location>
        <begin position="158"/>
        <end position="184"/>
    </location>
</feature>
<dbReference type="SUPFAM" id="SSF56112">
    <property type="entry name" value="Protein kinase-like (PK-like)"/>
    <property type="match status" value="1"/>
</dbReference>
<dbReference type="EMBL" id="JAAAIP010000037">
    <property type="protein sequence ID" value="KAG0328319.1"/>
    <property type="molecule type" value="Genomic_DNA"/>
</dbReference>
<dbReference type="GO" id="GO:0005524">
    <property type="term" value="F:ATP binding"/>
    <property type="evidence" value="ECO:0007669"/>
    <property type="project" value="InterPro"/>
</dbReference>
<dbReference type="PROSITE" id="PS50011">
    <property type="entry name" value="PROTEIN_KINASE_DOM"/>
    <property type="match status" value="1"/>
</dbReference>
<gene>
    <name evidence="3" type="ORF">BGZ99_005672</name>
</gene>
<feature type="region of interest" description="Disordered" evidence="1">
    <location>
        <begin position="155"/>
        <end position="184"/>
    </location>
</feature>
<dbReference type="OrthoDB" id="4062651at2759"/>
<dbReference type="GO" id="GO:0004672">
    <property type="term" value="F:protein kinase activity"/>
    <property type="evidence" value="ECO:0007669"/>
    <property type="project" value="InterPro"/>
</dbReference>